<dbReference type="InterPro" id="IPR015943">
    <property type="entry name" value="WD40/YVTN_repeat-like_dom_sf"/>
</dbReference>
<dbReference type="GO" id="GO:0016603">
    <property type="term" value="F:glutaminyl-peptide cyclotransferase activity"/>
    <property type="evidence" value="ECO:0007669"/>
    <property type="project" value="InterPro"/>
</dbReference>
<dbReference type="Pfam" id="PF05096">
    <property type="entry name" value="Glu_cyclase_2"/>
    <property type="match status" value="1"/>
</dbReference>
<accession>A0A4U5TTP9</accession>
<comment type="caution">
    <text evidence="1">The sequence shown here is derived from an EMBL/GenBank/DDBJ whole genome shotgun (WGS) entry which is preliminary data.</text>
</comment>
<evidence type="ECO:0000313" key="2">
    <source>
        <dbReference type="Proteomes" id="UP000306552"/>
    </source>
</evidence>
<dbReference type="Gene3D" id="2.130.10.10">
    <property type="entry name" value="YVTN repeat-like/Quinoprotein amine dehydrogenase"/>
    <property type="match status" value="1"/>
</dbReference>
<dbReference type="SUPFAM" id="SSF63825">
    <property type="entry name" value="YWTD domain"/>
    <property type="match status" value="1"/>
</dbReference>
<dbReference type="OrthoDB" id="9783700at2"/>
<reference evidence="1 2" key="1">
    <citation type="submission" date="2019-04" db="EMBL/GenBank/DDBJ databases">
        <title>Psychroflexus halotolerans sp. nov., isolated from a marine solar saltern.</title>
        <authorList>
            <person name="Feng X."/>
        </authorList>
    </citation>
    <scope>NUCLEOTIDE SEQUENCE [LARGE SCALE GENOMIC DNA]</scope>
    <source>
        <strain evidence="1 2">WDS2C27</strain>
    </source>
</reference>
<dbReference type="PANTHER" id="PTHR31270">
    <property type="entry name" value="GLUTAMINYL-PEPTIDE CYCLOTRANSFERASE"/>
    <property type="match status" value="1"/>
</dbReference>
<dbReference type="Proteomes" id="UP000306552">
    <property type="component" value="Unassembled WGS sequence"/>
</dbReference>
<dbReference type="InterPro" id="IPR007788">
    <property type="entry name" value="QCT"/>
</dbReference>
<sequence length="342" mass="39851">MRKLVFSLFVLSIILSSCQDQKHFKVEFNTPADDLKLNQNLEVNIIPLTDKSIDSVTFQLQHKTGTTTKRFQMPLTDLLLGRHNLKFKIYTKADVFEIKKPLKILNHKPPKIFSYEVINAYPHDIDAYTQGLEFYKDTLYESTGHYGESTLRKVNYKTGEIYKSHQLKNHYFGEGLTVIDDKIYQLTWREGEGLVYDINSFEVIDKFRYNKSEEGWGLCHDENYVYKSDGTDKIWRLDPKTLQEIDYIQPTTHQSISEKLNELEYVDGKIYANTYQKDGVAIINPKNGAIEAVVDFRTLKKQVKQHSDLDVLNGIAYHPKTKKLYVTGKNWNKLFEVKVISK</sequence>
<gene>
    <name evidence="1" type="ORF">FCN74_04095</name>
</gene>
<dbReference type="PANTHER" id="PTHR31270:SF1">
    <property type="entry name" value="GLUTAMINYL-PEPTIDE CYCLOTRANSFERASE"/>
    <property type="match status" value="1"/>
</dbReference>
<proteinExistence type="predicted"/>
<dbReference type="PROSITE" id="PS51257">
    <property type="entry name" value="PROKAR_LIPOPROTEIN"/>
    <property type="match status" value="1"/>
</dbReference>
<keyword evidence="1" id="KW-0808">Transferase</keyword>
<protein>
    <submittedName>
        <fullName evidence="1">Glutaminyl-peptide cyclotransferase</fullName>
    </submittedName>
</protein>
<organism evidence="1 2">
    <name type="scientific">Mesohalobacter halotolerans</name>
    <dbReference type="NCBI Taxonomy" id="1883405"/>
    <lineage>
        <taxon>Bacteria</taxon>
        <taxon>Pseudomonadati</taxon>
        <taxon>Bacteroidota</taxon>
        <taxon>Flavobacteriia</taxon>
        <taxon>Flavobacteriales</taxon>
        <taxon>Flavobacteriaceae</taxon>
        <taxon>Mesohalobacter</taxon>
    </lineage>
</organism>
<dbReference type="AlphaFoldDB" id="A0A4U5TTP9"/>
<name>A0A4U5TTP9_9FLAO</name>
<dbReference type="RefSeq" id="WP_138931306.1">
    <property type="nucleotide sequence ID" value="NZ_SWMU01000001.1"/>
</dbReference>
<keyword evidence="2" id="KW-1185">Reference proteome</keyword>
<evidence type="ECO:0000313" key="1">
    <source>
        <dbReference type="EMBL" id="TKS57606.1"/>
    </source>
</evidence>
<dbReference type="EMBL" id="SWMU01000001">
    <property type="protein sequence ID" value="TKS57606.1"/>
    <property type="molecule type" value="Genomic_DNA"/>
</dbReference>